<reference evidence="1 4" key="2">
    <citation type="submission" date="2020-08" db="EMBL/GenBank/DDBJ databases">
        <title>Sequencing the genomes of 1000 actinobacteria strains.</title>
        <authorList>
            <person name="Klenk H.-P."/>
        </authorList>
    </citation>
    <scope>NUCLEOTIDE SEQUENCE [LARGE SCALE GENOMIC DNA]</scope>
    <source>
        <strain evidence="1 4">DSM 15626</strain>
    </source>
</reference>
<dbReference type="AlphaFoldDB" id="A0A7Y4L9W3"/>
<comment type="caution">
    <text evidence="2">The sequence shown here is derived from an EMBL/GenBank/DDBJ whole genome shotgun (WGS) entry which is preliminary data.</text>
</comment>
<sequence length="79" mass="8911">MAIFLAAVAVLLIVAVTIAHDLKRRAGADTLGLKAARSRVVADMHRRVYLEKRHAMQAHINEAWHRIHVLIQSEHREAS</sequence>
<gene>
    <name evidence="1" type="ORF">HNR71_000081</name>
    <name evidence="2" type="ORF">HPO96_37215</name>
</gene>
<evidence type="ECO:0000313" key="1">
    <source>
        <dbReference type="EMBL" id="MBB6564444.1"/>
    </source>
</evidence>
<dbReference type="RefSeq" id="WP_171679198.1">
    <property type="nucleotide sequence ID" value="NZ_BAAAGT010000022.1"/>
</dbReference>
<protein>
    <submittedName>
        <fullName evidence="2">Uncharacterized protein</fullName>
    </submittedName>
</protein>
<name>A0A7Y4L9W3_9ACTN</name>
<dbReference type="EMBL" id="JACHKF010000001">
    <property type="protein sequence ID" value="MBB6564444.1"/>
    <property type="molecule type" value="Genomic_DNA"/>
</dbReference>
<dbReference type="EMBL" id="JABJRC010000018">
    <property type="protein sequence ID" value="NOL45901.1"/>
    <property type="molecule type" value="Genomic_DNA"/>
</dbReference>
<keyword evidence="3" id="KW-1185">Reference proteome</keyword>
<proteinExistence type="predicted"/>
<reference evidence="2 3" key="1">
    <citation type="submission" date="2020-05" db="EMBL/GenBank/DDBJ databases">
        <title>Genome sequence of Kribbella sandramycini ATCC 39419.</title>
        <authorList>
            <person name="Maclea K.S."/>
            <person name="Fair J.L."/>
        </authorList>
    </citation>
    <scope>NUCLEOTIDE SEQUENCE [LARGE SCALE GENOMIC DNA]</scope>
    <source>
        <strain evidence="2 3">ATCC 39419</strain>
    </source>
</reference>
<evidence type="ECO:0000313" key="3">
    <source>
        <dbReference type="Proteomes" id="UP000534306"/>
    </source>
</evidence>
<dbReference type="Proteomes" id="UP000553957">
    <property type="component" value="Unassembled WGS sequence"/>
</dbReference>
<evidence type="ECO:0000313" key="4">
    <source>
        <dbReference type="Proteomes" id="UP000553957"/>
    </source>
</evidence>
<organism evidence="2 3">
    <name type="scientific">Kribbella sandramycini</name>
    <dbReference type="NCBI Taxonomy" id="60450"/>
    <lineage>
        <taxon>Bacteria</taxon>
        <taxon>Bacillati</taxon>
        <taxon>Actinomycetota</taxon>
        <taxon>Actinomycetes</taxon>
        <taxon>Propionibacteriales</taxon>
        <taxon>Kribbellaceae</taxon>
        <taxon>Kribbella</taxon>
    </lineage>
</organism>
<dbReference type="Proteomes" id="UP000534306">
    <property type="component" value="Unassembled WGS sequence"/>
</dbReference>
<evidence type="ECO:0000313" key="2">
    <source>
        <dbReference type="EMBL" id="NOL45901.1"/>
    </source>
</evidence>
<accession>A0A7Y4L9W3</accession>